<gene>
    <name evidence="2" type="ORF">N787_03595</name>
</gene>
<accession>A0A091AVN7</accession>
<keyword evidence="1" id="KW-0812">Transmembrane</keyword>
<proteinExistence type="predicted"/>
<dbReference type="Proteomes" id="UP000029393">
    <property type="component" value="Unassembled WGS sequence"/>
</dbReference>
<keyword evidence="1" id="KW-1133">Transmembrane helix</keyword>
<feature type="transmembrane region" description="Helical" evidence="1">
    <location>
        <begin position="26"/>
        <end position="45"/>
    </location>
</feature>
<name>A0A091AVN7_9GAMM</name>
<dbReference type="PATRIC" id="fig|1384056.3.peg.2227"/>
<dbReference type="STRING" id="1384056.N787_03595"/>
<keyword evidence="1" id="KW-0472">Membrane</keyword>
<dbReference type="RefSeq" id="WP_034214188.1">
    <property type="nucleotide sequence ID" value="NZ_AVCK01000044.1"/>
</dbReference>
<keyword evidence="3" id="KW-1185">Reference proteome</keyword>
<dbReference type="AlphaFoldDB" id="A0A091AVN7"/>
<organism evidence="2 3">
    <name type="scientific">Arenimonas metalli CF5-1</name>
    <dbReference type="NCBI Taxonomy" id="1384056"/>
    <lineage>
        <taxon>Bacteria</taxon>
        <taxon>Pseudomonadati</taxon>
        <taxon>Pseudomonadota</taxon>
        <taxon>Gammaproteobacteria</taxon>
        <taxon>Lysobacterales</taxon>
        <taxon>Lysobacteraceae</taxon>
        <taxon>Arenimonas</taxon>
    </lineage>
</organism>
<evidence type="ECO:0000256" key="1">
    <source>
        <dbReference type="SAM" id="Phobius"/>
    </source>
</evidence>
<comment type="caution">
    <text evidence="2">The sequence shown here is derived from an EMBL/GenBank/DDBJ whole genome shotgun (WGS) entry which is preliminary data.</text>
</comment>
<sequence length="86" mass="9627">MHWLYLLASLACLALAMVRTMPTLGVLVFLAGALGFMVAWVLGWLSSRISSSSRDISHILGPEELRLMREQAEARKRAQDARENQD</sequence>
<evidence type="ECO:0000313" key="3">
    <source>
        <dbReference type="Proteomes" id="UP000029393"/>
    </source>
</evidence>
<evidence type="ECO:0000313" key="2">
    <source>
        <dbReference type="EMBL" id="KFN42749.1"/>
    </source>
</evidence>
<dbReference type="EMBL" id="AVCK01000044">
    <property type="protein sequence ID" value="KFN42749.1"/>
    <property type="molecule type" value="Genomic_DNA"/>
</dbReference>
<protein>
    <submittedName>
        <fullName evidence="2">Uncharacterized protein</fullName>
    </submittedName>
</protein>
<reference evidence="2 3" key="1">
    <citation type="submission" date="2013-09" db="EMBL/GenBank/DDBJ databases">
        <title>Genome sequencing of Arenimonas metalli.</title>
        <authorList>
            <person name="Chen F."/>
            <person name="Wang G."/>
        </authorList>
    </citation>
    <scope>NUCLEOTIDE SEQUENCE [LARGE SCALE GENOMIC DNA]</scope>
    <source>
        <strain evidence="2 3">CF5-1</strain>
    </source>
</reference>